<dbReference type="AlphaFoldDB" id="A0A9P0HX87"/>
<dbReference type="EMBL" id="LR824542">
    <property type="protein sequence ID" value="CAH1635652.1"/>
    <property type="molecule type" value="Genomic_DNA"/>
</dbReference>
<proteinExistence type="predicted"/>
<sequence length="129" mass="14767">MRLYVAGQYGHGERCAVCEWKWCHRLDTSLPHDLQRHSAALSATATNMLWYEYGAAPAPPAARSATTSRYSAPPTRPTPRRATLRRRLPLWLYAVISSRQGCSFTKCKSGRALIIYTVKFIFCRWVWSM</sequence>
<name>A0A9P0HX87_SPOLI</name>
<evidence type="ECO:0000313" key="1">
    <source>
        <dbReference type="EMBL" id="CAH1635652.1"/>
    </source>
</evidence>
<accession>A0A9P0HX87</accession>
<reference evidence="1" key="1">
    <citation type="submission" date="2022-02" db="EMBL/GenBank/DDBJ databases">
        <authorList>
            <person name="King R."/>
        </authorList>
    </citation>
    <scope>NUCLEOTIDE SEQUENCE</scope>
</reference>
<gene>
    <name evidence="1" type="ORF">SPLIT_LOCUS1014</name>
</gene>
<evidence type="ECO:0000313" key="2">
    <source>
        <dbReference type="Proteomes" id="UP001153321"/>
    </source>
</evidence>
<organism evidence="1 2">
    <name type="scientific">Spodoptera littoralis</name>
    <name type="common">Egyptian cotton leafworm</name>
    <dbReference type="NCBI Taxonomy" id="7109"/>
    <lineage>
        <taxon>Eukaryota</taxon>
        <taxon>Metazoa</taxon>
        <taxon>Ecdysozoa</taxon>
        <taxon>Arthropoda</taxon>
        <taxon>Hexapoda</taxon>
        <taxon>Insecta</taxon>
        <taxon>Pterygota</taxon>
        <taxon>Neoptera</taxon>
        <taxon>Endopterygota</taxon>
        <taxon>Lepidoptera</taxon>
        <taxon>Glossata</taxon>
        <taxon>Ditrysia</taxon>
        <taxon>Noctuoidea</taxon>
        <taxon>Noctuidae</taxon>
        <taxon>Amphipyrinae</taxon>
        <taxon>Spodoptera</taxon>
    </lineage>
</organism>
<dbReference type="Proteomes" id="UP001153321">
    <property type="component" value="Chromosome 11"/>
</dbReference>
<keyword evidence="2" id="KW-1185">Reference proteome</keyword>
<protein>
    <submittedName>
        <fullName evidence="1">Uncharacterized protein</fullName>
    </submittedName>
</protein>